<evidence type="ECO:0000259" key="9">
    <source>
        <dbReference type="PROSITE" id="PS50827"/>
    </source>
</evidence>
<name>A0A498KBJ6_MALDO</name>
<dbReference type="InterPro" id="IPR018501">
    <property type="entry name" value="DDT_dom"/>
</dbReference>
<dbReference type="GO" id="GO:0005634">
    <property type="term" value="C:nucleus"/>
    <property type="evidence" value="ECO:0007669"/>
    <property type="project" value="UniProtKB-SubCell"/>
</dbReference>
<keyword evidence="2" id="KW-0479">Metal-binding</keyword>
<dbReference type="PANTHER" id="PTHR46508:SF5">
    <property type="entry name" value="PHD-FINGER AND DNA BINDING DOMAIN-CONTAINING PROTEIN"/>
    <property type="match status" value="1"/>
</dbReference>
<dbReference type="SMART" id="SM00571">
    <property type="entry name" value="DDT"/>
    <property type="match status" value="1"/>
</dbReference>
<feature type="domain" description="DDT" evidence="9">
    <location>
        <begin position="473"/>
        <end position="533"/>
    </location>
</feature>
<sequence>MEFVGRSVRKEFKGHGFFAGTVKSYAAASGLFEVVYEDGNTEELSFDEVSLLLGGGAEADLVEVAAKRSRLGRKPKKRRRIERKREIRGNAALGNDSGFGGDLNENCNLSDGSEGKLEVDQGFGGNLRKNVAVSGIVNENVDSRNVVDKTLEQETGLIANGNVNEVDNLKNGIDLNAGFNLNLNDGCDLNVDPNVGKEEIAEIRDCIDLNLDANDEFVENQNVDSLGGSAVLTHGSQRRGCNFDLNLEVNEEFKDTEGDCEEKFKVNPRFELVEESLKKERSGDAEEKVIDDGNSNETWKEVYIDINEDIPMTSVDDPIDCAAGERLDNTYCCSSGDLKADGSLGIFETSCINDSGLVEVPVKDSLYEARTPMIHGNLGDSGSPCIQKSSRRKRRKLLDNLISTTTETVLRRSARRGSAQNHVSVSDPFSSSAVSAITEEKPSISGCEEAENPSVLFQELELPPSSQHLNLDGIPILDVFSIYACLRSFSTLLFLSPFKLEDFVAALTCKSPSSLFDHVHVSILQTLRKHLEWLANDGSETASDCLRSLNWDFLDLITWPIFMVEYFLIHSSGLKPGFDLSCFKLYKTDYYTQPASVKVEILRCLCDDLIEVEAMRLEINRRSLAAEPDMVNDRNLNYEVCKKRKALVEVAGTSNANDEVDDDTTDWNSDECCLCKMDGNLICCDGCPAAYHSKCVGVSNDLLPEGDWYCPECLIDRHRPWMKLQKSLRGAELLGIDPRGRLYFKSFGYLLVSDSFDSESAFNYYTRDDLNKVIKVLRSSGFFYGGILVAICKHWDIPVSFDGAYSEIGCLMPPYPLAFSETCAVKNETDEDRKLQENSGTVTAIPNIASEVSAETMQVERSVMLCDPDEPDFVGLHPEDCSLPSASLHVRKGITRKGGTSEMHCGIGYMNYYSFGQIASSVAEELTRKPSEKIKEDKIITEEEIVSAQMKTILKKSSKFFWPNIEDLNTGARKEKCGWCFSCKAPADDKDCLFIMSMGSIKDASNSDRVGLQSKKNGKGHLNDVSCQILSIHDRLQGLLLGPWLSPLHTELWRKYLLYASGIASIKYLLLMLEANLRHRALSADWLKHVDSVNTMGSASHVVTSLRSRRRPKCSDSESNPSLNAASGLGMFWWRGGRLSRQVFSWKVLPRSLTSKAARQAGCTKILGILYPENSEYAKRSKSVAWRAAVEASTSAEQLALQVRELDSNIRWDDIENSHPLPTLDKESRKSIKLFKKVIVRRKSSEGGAVKYLLDFGKRRAIPDIVKGFGSLVEELSSDKKKYWLDESYLPLHLLKSFEEKRIARKSTDVKSGKVLEVARVTKRPREEKGFMYLFSKAERSEYYKCAHCNKDVLIREAVSCQSCEGFFHKRHARKSAGAVVARYKYTCYRCQKGLRPKIDTKRRKVETKGGKVQPHKCKPKGGKVQSQKFTNSQTGRRSMRLKNKKKALAGGRQVRLKNSKTVPASVPLRRSPRKAKCLPVQNKRHSKRKKGKKGKSNKGTYKKPNTATWQKKRTQVYHSYWLNGLLLSRKPSDERVMHFRDKKLLVHSECVSTILDQLKCHLCCEARYSSSLNYISCEICGVWFHGDAFGLNSENIGKLIGFKCHMCREGNPPICPHLEDVKTDVPQLAEAQIDGTVDCSEEVPNSVPPLSEAELWEGMGFRILSSRFSVTVKETIFLGEGEYREVFNYLYKSCDCNVKPLRTT</sequence>
<dbReference type="Proteomes" id="UP000290289">
    <property type="component" value="Chromosome 3"/>
</dbReference>
<dbReference type="STRING" id="3750.A0A498KBJ6"/>
<feature type="compositionally biased region" description="Basic residues" evidence="7">
    <location>
        <begin position="1438"/>
        <end position="1448"/>
    </location>
</feature>
<evidence type="ECO:0000256" key="2">
    <source>
        <dbReference type="ARBA" id="ARBA00022723"/>
    </source>
</evidence>
<dbReference type="Gene3D" id="3.30.40.10">
    <property type="entry name" value="Zinc/RING finger domain, C3HC4 (zinc finger)"/>
    <property type="match status" value="2"/>
</dbReference>
<keyword evidence="3 6" id="KW-0863">Zinc-finger</keyword>
<dbReference type="EMBL" id="RDQH01000329">
    <property type="protein sequence ID" value="RXI03185.1"/>
    <property type="molecule type" value="Genomic_DNA"/>
</dbReference>
<dbReference type="Pfam" id="PF02791">
    <property type="entry name" value="DDT"/>
    <property type="match status" value="1"/>
</dbReference>
<dbReference type="SUPFAM" id="SSF57903">
    <property type="entry name" value="FYVE/PHD zinc finger"/>
    <property type="match status" value="3"/>
</dbReference>
<evidence type="ECO:0000256" key="7">
    <source>
        <dbReference type="SAM" id="MobiDB-lite"/>
    </source>
</evidence>
<dbReference type="GO" id="GO:0008270">
    <property type="term" value="F:zinc ion binding"/>
    <property type="evidence" value="ECO:0007669"/>
    <property type="project" value="UniProtKB-KW"/>
</dbReference>
<reference evidence="10 11" key="1">
    <citation type="submission" date="2018-10" db="EMBL/GenBank/DDBJ databases">
        <title>A high-quality apple genome assembly.</title>
        <authorList>
            <person name="Hu J."/>
        </authorList>
    </citation>
    <scope>NUCLEOTIDE SEQUENCE [LARGE SCALE GENOMIC DNA]</scope>
    <source>
        <strain evidence="11">cv. HFTH1</strain>
        <tissue evidence="10">Young leaf</tissue>
    </source>
</reference>
<evidence type="ECO:0000259" key="8">
    <source>
        <dbReference type="PROSITE" id="PS50016"/>
    </source>
</evidence>
<dbReference type="PANTHER" id="PTHR46508">
    <property type="entry name" value="PHD FINGER FAMILY PROTEIN"/>
    <property type="match status" value="1"/>
</dbReference>
<evidence type="ECO:0000313" key="10">
    <source>
        <dbReference type="EMBL" id="RXI03185.1"/>
    </source>
</evidence>
<dbReference type="Pfam" id="PF00628">
    <property type="entry name" value="PHD"/>
    <property type="match status" value="1"/>
</dbReference>
<feature type="compositionally biased region" description="Polar residues" evidence="7">
    <location>
        <begin position="1425"/>
        <end position="1437"/>
    </location>
</feature>
<comment type="subcellular location">
    <subcellularLocation>
        <location evidence="1">Nucleus</location>
    </subcellularLocation>
</comment>
<organism evidence="10 11">
    <name type="scientific">Malus domestica</name>
    <name type="common">Apple</name>
    <name type="synonym">Pyrus malus</name>
    <dbReference type="NCBI Taxonomy" id="3750"/>
    <lineage>
        <taxon>Eukaryota</taxon>
        <taxon>Viridiplantae</taxon>
        <taxon>Streptophyta</taxon>
        <taxon>Embryophyta</taxon>
        <taxon>Tracheophyta</taxon>
        <taxon>Spermatophyta</taxon>
        <taxon>Magnoliopsida</taxon>
        <taxon>eudicotyledons</taxon>
        <taxon>Gunneridae</taxon>
        <taxon>Pentapetalae</taxon>
        <taxon>rosids</taxon>
        <taxon>fabids</taxon>
        <taxon>Rosales</taxon>
        <taxon>Rosaceae</taxon>
        <taxon>Amygdaloideae</taxon>
        <taxon>Maleae</taxon>
        <taxon>Malus</taxon>
    </lineage>
</organism>
<dbReference type="InterPro" id="IPR001965">
    <property type="entry name" value="Znf_PHD"/>
</dbReference>
<dbReference type="PROSITE" id="PS50016">
    <property type="entry name" value="ZF_PHD_2"/>
    <property type="match status" value="1"/>
</dbReference>
<feature type="domain" description="PHD-type" evidence="8">
    <location>
        <begin position="669"/>
        <end position="716"/>
    </location>
</feature>
<keyword evidence="11" id="KW-1185">Reference proteome</keyword>
<evidence type="ECO:0000313" key="11">
    <source>
        <dbReference type="Proteomes" id="UP000290289"/>
    </source>
</evidence>
<dbReference type="InterPro" id="IPR019787">
    <property type="entry name" value="Znf_PHD-finger"/>
</dbReference>
<dbReference type="Pfam" id="PF21743">
    <property type="entry name" value="PTM_DIR17_Tudor"/>
    <property type="match status" value="1"/>
</dbReference>
<dbReference type="CDD" id="cd20401">
    <property type="entry name" value="Tudor_AtPTM-like"/>
    <property type="match status" value="1"/>
</dbReference>
<feature type="compositionally biased region" description="Basic residues" evidence="7">
    <location>
        <begin position="1471"/>
        <end position="1497"/>
    </location>
</feature>
<evidence type="ECO:0000256" key="3">
    <source>
        <dbReference type="ARBA" id="ARBA00022771"/>
    </source>
</evidence>
<dbReference type="PROSITE" id="PS50827">
    <property type="entry name" value="DDT"/>
    <property type="match status" value="1"/>
</dbReference>
<dbReference type="CDD" id="cd15489">
    <property type="entry name" value="PHD_SF"/>
    <property type="match status" value="1"/>
</dbReference>
<accession>A0A498KBJ6</accession>
<evidence type="ECO:0000256" key="4">
    <source>
        <dbReference type="ARBA" id="ARBA00022833"/>
    </source>
</evidence>
<proteinExistence type="predicted"/>
<dbReference type="InterPro" id="IPR056618">
    <property type="entry name" value="Chromo_PTM"/>
</dbReference>
<dbReference type="CDD" id="cd15532">
    <property type="entry name" value="PHD2_CHD_II"/>
    <property type="match status" value="1"/>
</dbReference>
<evidence type="ECO:0000256" key="1">
    <source>
        <dbReference type="ARBA" id="ARBA00004123"/>
    </source>
</evidence>
<keyword evidence="4" id="KW-0862">Zinc</keyword>
<dbReference type="SMART" id="SM00249">
    <property type="entry name" value="PHD"/>
    <property type="match status" value="3"/>
</dbReference>
<evidence type="ECO:0000256" key="5">
    <source>
        <dbReference type="ARBA" id="ARBA00023242"/>
    </source>
</evidence>
<feature type="region of interest" description="Disordered" evidence="7">
    <location>
        <begin position="1403"/>
        <end position="1451"/>
    </location>
</feature>
<feature type="region of interest" description="Disordered" evidence="7">
    <location>
        <begin position="1469"/>
        <end position="1505"/>
    </location>
</feature>
<protein>
    <recommendedName>
        <fullName evidence="12">PHD-type domain-containing protein</fullName>
    </recommendedName>
</protein>
<evidence type="ECO:0008006" key="12">
    <source>
        <dbReference type="Google" id="ProtNLM"/>
    </source>
</evidence>
<comment type="caution">
    <text evidence="10">The sequence shown here is derived from an EMBL/GenBank/DDBJ whole genome shotgun (WGS) entry which is preliminary data.</text>
</comment>
<dbReference type="InterPro" id="IPR019786">
    <property type="entry name" value="Zinc_finger_PHD-type_CS"/>
</dbReference>
<dbReference type="InterPro" id="IPR013083">
    <property type="entry name" value="Znf_RING/FYVE/PHD"/>
</dbReference>
<dbReference type="Pfam" id="PF24294">
    <property type="entry name" value="Chromo_PTM"/>
    <property type="match status" value="1"/>
</dbReference>
<dbReference type="PROSITE" id="PS01359">
    <property type="entry name" value="ZF_PHD_1"/>
    <property type="match status" value="1"/>
</dbReference>
<keyword evidence="5" id="KW-0539">Nucleus</keyword>
<evidence type="ECO:0000256" key="6">
    <source>
        <dbReference type="PROSITE-ProRule" id="PRU00146"/>
    </source>
</evidence>
<gene>
    <name evidence="10" type="ORF">DVH24_003837</name>
</gene>
<dbReference type="InterPro" id="IPR011011">
    <property type="entry name" value="Znf_FYVE_PHD"/>
</dbReference>
<dbReference type="InterPro" id="IPR047365">
    <property type="entry name" value="Tudor_AtPTM-like"/>
</dbReference>